<dbReference type="Proteomes" id="UP000299102">
    <property type="component" value="Unassembled WGS sequence"/>
</dbReference>
<reference evidence="2 3" key="1">
    <citation type="journal article" date="2019" name="Commun. Biol.">
        <title>The bagworm genome reveals a unique fibroin gene that provides high tensile strength.</title>
        <authorList>
            <person name="Kono N."/>
            <person name="Nakamura H."/>
            <person name="Ohtoshi R."/>
            <person name="Tomita M."/>
            <person name="Numata K."/>
            <person name="Arakawa K."/>
        </authorList>
    </citation>
    <scope>NUCLEOTIDE SEQUENCE [LARGE SCALE GENOMIC DNA]</scope>
</reference>
<gene>
    <name evidence="2" type="ORF">EVAR_47416_1</name>
</gene>
<dbReference type="EMBL" id="BGZK01001031">
    <property type="protein sequence ID" value="GBP69141.1"/>
    <property type="molecule type" value="Genomic_DNA"/>
</dbReference>
<feature type="region of interest" description="Disordered" evidence="1">
    <location>
        <begin position="69"/>
        <end position="95"/>
    </location>
</feature>
<name>A0A4C1XYP9_EUMVA</name>
<organism evidence="2 3">
    <name type="scientific">Eumeta variegata</name>
    <name type="common">Bagworm moth</name>
    <name type="synonym">Eumeta japonica</name>
    <dbReference type="NCBI Taxonomy" id="151549"/>
    <lineage>
        <taxon>Eukaryota</taxon>
        <taxon>Metazoa</taxon>
        <taxon>Ecdysozoa</taxon>
        <taxon>Arthropoda</taxon>
        <taxon>Hexapoda</taxon>
        <taxon>Insecta</taxon>
        <taxon>Pterygota</taxon>
        <taxon>Neoptera</taxon>
        <taxon>Endopterygota</taxon>
        <taxon>Lepidoptera</taxon>
        <taxon>Glossata</taxon>
        <taxon>Ditrysia</taxon>
        <taxon>Tineoidea</taxon>
        <taxon>Psychidae</taxon>
        <taxon>Oiketicinae</taxon>
        <taxon>Eumeta</taxon>
    </lineage>
</organism>
<protein>
    <submittedName>
        <fullName evidence="2">Uncharacterized protein</fullName>
    </submittedName>
</protein>
<feature type="compositionally biased region" description="Basic and acidic residues" evidence="1">
    <location>
        <begin position="82"/>
        <end position="94"/>
    </location>
</feature>
<evidence type="ECO:0000313" key="3">
    <source>
        <dbReference type="Proteomes" id="UP000299102"/>
    </source>
</evidence>
<dbReference type="AlphaFoldDB" id="A0A4C1XYP9"/>
<sequence length="189" mass="21492">MQWIGELCAICVVFLKDKCRNTDVREQCGLKDVVTRIEKGFPYRAKLMVQRTRSDGTYEVKFGRQRKKCERSDSVRRRRRRPGEIRSQRRDGGDVTKGVAGLNYSCRRAPGAVSDAHTPMRYRNSDTLHGIANVFEYNIARNECKKNKTKSESFLFALGESTMRSASTGKKPVQDEIAADEGPPLSRLL</sequence>
<comment type="caution">
    <text evidence="2">The sequence shown here is derived from an EMBL/GenBank/DDBJ whole genome shotgun (WGS) entry which is preliminary data.</text>
</comment>
<feature type="region of interest" description="Disordered" evidence="1">
    <location>
        <begin position="163"/>
        <end position="189"/>
    </location>
</feature>
<keyword evidence="3" id="KW-1185">Reference proteome</keyword>
<proteinExistence type="predicted"/>
<accession>A0A4C1XYP9</accession>
<evidence type="ECO:0000313" key="2">
    <source>
        <dbReference type="EMBL" id="GBP69141.1"/>
    </source>
</evidence>
<evidence type="ECO:0000256" key="1">
    <source>
        <dbReference type="SAM" id="MobiDB-lite"/>
    </source>
</evidence>